<dbReference type="EMBL" id="JBHUIT010000003">
    <property type="protein sequence ID" value="MFD2256170.1"/>
    <property type="molecule type" value="Genomic_DNA"/>
</dbReference>
<proteinExistence type="inferred from homology"/>
<dbReference type="InterPro" id="IPR003423">
    <property type="entry name" value="OMP_efflux"/>
</dbReference>
<dbReference type="NCBIfam" id="TIGR01845">
    <property type="entry name" value="outer_NodT"/>
    <property type="match status" value="1"/>
</dbReference>
<dbReference type="PANTHER" id="PTHR30203">
    <property type="entry name" value="OUTER MEMBRANE CATION EFFLUX PROTEIN"/>
    <property type="match status" value="1"/>
</dbReference>
<dbReference type="RefSeq" id="WP_386819162.1">
    <property type="nucleotide sequence ID" value="NZ_JBHUIT010000003.1"/>
</dbReference>
<sequence length="463" mass="49654">MSSIRFAIPSLAAGVLLVSCPSLPSAKSDERDEGLEFGGEYASGRAPVPELVGSLSDLFRDGELKKQIRLSQSKNPDLAEAAARLEEAGFNTRNARAGLFPSIDASGEARRLKTNSSGGGNNFGSVITNSYSASLDAQWEVDVWGRIRAGVAAADADRNAVAADYAAASQSIAAQTAQAYFDLIAAGKLEDLATRRLESFQNTLDLVNRRFELGTADLGELDLARTDVETAKSTINQRRNSRDQASRDLAVLTGAYPDASRTASDWPSLKRGVAAGIPSTLLESRPDIFSAYQRIRAADANVKVAHRDLFPKFSLTAGSGQQSSVLSNLAESNFTVWSLVGGLAGPVIDGGERRAELGAANARAKQALASYRSTVLNAFREVENALGSEQYLKKQEEATARALDAARSAEDRSLRNYESGLVEILTVLDATRRRFTAEEDLISLKNLRFQNRVALALALGKAY</sequence>
<gene>
    <name evidence="3" type="ORF">ACFSSA_05755</name>
</gene>
<keyword evidence="2" id="KW-1134">Transmembrane beta strand</keyword>
<dbReference type="Gene3D" id="2.20.200.10">
    <property type="entry name" value="Outer membrane efflux proteins (OEP)"/>
    <property type="match status" value="1"/>
</dbReference>
<dbReference type="Pfam" id="PF02321">
    <property type="entry name" value="OEP"/>
    <property type="match status" value="2"/>
</dbReference>
<comment type="subcellular location">
    <subcellularLocation>
        <location evidence="2">Cell membrane</location>
        <topology evidence="2">Lipid-anchor</topology>
    </subcellularLocation>
</comment>
<accession>A0ABW5D6I6</accession>
<protein>
    <submittedName>
        <fullName evidence="3">Efflux transporter outer membrane subunit</fullName>
    </submittedName>
</protein>
<dbReference type="PROSITE" id="PS51257">
    <property type="entry name" value="PROKAR_LIPOPROTEIN"/>
    <property type="match status" value="1"/>
</dbReference>
<name>A0ABW5D6I6_9BACT</name>
<keyword evidence="2" id="KW-0812">Transmembrane</keyword>
<keyword evidence="2" id="KW-0472">Membrane</keyword>
<dbReference type="Proteomes" id="UP001597375">
    <property type="component" value="Unassembled WGS sequence"/>
</dbReference>
<dbReference type="Gene3D" id="1.20.1600.10">
    <property type="entry name" value="Outer membrane efflux proteins (OEP)"/>
    <property type="match status" value="1"/>
</dbReference>
<evidence type="ECO:0000313" key="4">
    <source>
        <dbReference type="Proteomes" id="UP001597375"/>
    </source>
</evidence>
<reference evidence="4" key="1">
    <citation type="journal article" date="2019" name="Int. J. Syst. Evol. Microbiol.">
        <title>The Global Catalogue of Microorganisms (GCM) 10K type strain sequencing project: providing services to taxonomists for standard genome sequencing and annotation.</title>
        <authorList>
            <consortium name="The Broad Institute Genomics Platform"/>
            <consortium name="The Broad Institute Genome Sequencing Center for Infectious Disease"/>
            <person name="Wu L."/>
            <person name="Ma J."/>
        </authorList>
    </citation>
    <scope>NUCLEOTIDE SEQUENCE [LARGE SCALE GENOMIC DNA]</scope>
    <source>
        <strain evidence="4">CGMCC 4.7106</strain>
    </source>
</reference>
<evidence type="ECO:0000313" key="3">
    <source>
        <dbReference type="EMBL" id="MFD2256170.1"/>
    </source>
</evidence>
<evidence type="ECO:0000256" key="2">
    <source>
        <dbReference type="RuleBase" id="RU362097"/>
    </source>
</evidence>
<organism evidence="3 4">
    <name type="scientific">Luteolibacter algae</name>
    <dbReference type="NCBI Taxonomy" id="454151"/>
    <lineage>
        <taxon>Bacteria</taxon>
        <taxon>Pseudomonadati</taxon>
        <taxon>Verrucomicrobiota</taxon>
        <taxon>Verrucomicrobiia</taxon>
        <taxon>Verrucomicrobiales</taxon>
        <taxon>Verrucomicrobiaceae</taxon>
        <taxon>Luteolibacter</taxon>
    </lineage>
</organism>
<evidence type="ECO:0000256" key="1">
    <source>
        <dbReference type="ARBA" id="ARBA00007613"/>
    </source>
</evidence>
<keyword evidence="2" id="KW-0449">Lipoprotein</keyword>
<comment type="caution">
    <text evidence="3">The sequence shown here is derived from an EMBL/GenBank/DDBJ whole genome shotgun (WGS) entry which is preliminary data.</text>
</comment>
<keyword evidence="2" id="KW-0564">Palmitate</keyword>
<comment type="similarity">
    <text evidence="1 2">Belongs to the outer membrane factor (OMF) (TC 1.B.17) family.</text>
</comment>
<dbReference type="InterPro" id="IPR010131">
    <property type="entry name" value="MdtP/NodT-like"/>
</dbReference>
<dbReference type="SUPFAM" id="SSF56954">
    <property type="entry name" value="Outer membrane efflux proteins (OEP)"/>
    <property type="match status" value="1"/>
</dbReference>
<dbReference type="PANTHER" id="PTHR30203:SF33">
    <property type="entry name" value="BLR4455 PROTEIN"/>
    <property type="match status" value="1"/>
</dbReference>
<keyword evidence="4" id="KW-1185">Reference proteome</keyword>